<dbReference type="eggNOG" id="arCOG04066">
    <property type="taxonomic scope" value="Archaea"/>
</dbReference>
<accession>A8A9K4</accession>
<dbReference type="STRING" id="453591.Igni_0423"/>
<reference evidence="14 15" key="1">
    <citation type="journal article" date="2008" name="Genome Biol.">
        <title>A genomic analysis of the archaeal system Ignicoccus hospitalis-Nanoarchaeum equitans.</title>
        <authorList>
            <person name="Podar M."/>
            <person name="Anderson I."/>
            <person name="Makarova K.S."/>
            <person name="Elkins J.G."/>
            <person name="Ivanova N."/>
            <person name="Wall M.A."/>
            <person name="Lykidis A."/>
            <person name="Mavromatis K."/>
            <person name="Sun H."/>
            <person name="Hudson M.E."/>
            <person name="Chen W."/>
            <person name="Deciu C."/>
            <person name="Hutchison D."/>
            <person name="Eads J.R."/>
            <person name="Anderson A."/>
            <person name="Fernandes F."/>
            <person name="Szeto E."/>
            <person name="Lapidus A."/>
            <person name="Kyrpides N.C."/>
            <person name="Saier M.H.Jr."/>
            <person name="Richardson P.M."/>
            <person name="Rachel R."/>
            <person name="Huber H."/>
            <person name="Eisen J.A."/>
            <person name="Koonin E.V."/>
            <person name="Keller M."/>
            <person name="Stetter K.O."/>
        </authorList>
    </citation>
    <scope>NUCLEOTIDE SEQUENCE [LARGE SCALE GENOMIC DNA]</scope>
    <source>
        <strain evidence="15">KIN4/I / DSM 18386 / JCM 14125</strain>
    </source>
</reference>
<evidence type="ECO:0000256" key="8">
    <source>
        <dbReference type="ARBA" id="ARBA00022842"/>
    </source>
</evidence>
<dbReference type="InterPro" id="IPR043519">
    <property type="entry name" value="NT_sf"/>
</dbReference>
<dbReference type="PANTHER" id="PTHR33571:SF14">
    <property type="entry name" value="PROTEIN ADENYLYLTRANSFERASE MJ0435-RELATED"/>
    <property type="match status" value="1"/>
</dbReference>
<evidence type="ECO:0000256" key="1">
    <source>
        <dbReference type="ARBA" id="ARBA00001946"/>
    </source>
</evidence>
<dbReference type="GO" id="GO:0070733">
    <property type="term" value="F:AMPylase activity"/>
    <property type="evidence" value="ECO:0007669"/>
    <property type="project" value="UniProtKB-EC"/>
</dbReference>
<comment type="catalytic activity">
    <reaction evidence="11">
        <text>O-(5'-adenylyl)-L-tyrosyl-[protein] + ATP = O-[5'-(adenylyl-(5'-&gt;3')-adenylyl)]-L-tyrosyl-[protein] + diphosphate</text>
        <dbReference type="Rhea" id="RHEA:66528"/>
        <dbReference type="Rhea" id="RHEA-COMP:13846"/>
        <dbReference type="Rhea" id="RHEA-COMP:17046"/>
        <dbReference type="ChEBI" id="CHEBI:30616"/>
        <dbReference type="ChEBI" id="CHEBI:33019"/>
        <dbReference type="ChEBI" id="CHEBI:83624"/>
        <dbReference type="ChEBI" id="CHEBI:167160"/>
    </reaction>
</comment>
<evidence type="ECO:0000256" key="5">
    <source>
        <dbReference type="ARBA" id="ARBA00022723"/>
    </source>
</evidence>
<comment type="catalytic activity">
    <reaction evidence="12">
        <text>L-tyrosyl-[protein] + ATP = O-(5'-adenylyl)-L-tyrosyl-[protein] + diphosphate</text>
        <dbReference type="Rhea" id="RHEA:54288"/>
        <dbReference type="Rhea" id="RHEA-COMP:10136"/>
        <dbReference type="Rhea" id="RHEA-COMP:13846"/>
        <dbReference type="ChEBI" id="CHEBI:30616"/>
        <dbReference type="ChEBI" id="CHEBI:33019"/>
        <dbReference type="ChEBI" id="CHEBI:46858"/>
        <dbReference type="ChEBI" id="CHEBI:83624"/>
        <dbReference type="EC" id="2.7.7.108"/>
    </reaction>
</comment>
<keyword evidence="7" id="KW-0067">ATP-binding</keyword>
<evidence type="ECO:0000256" key="10">
    <source>
        <dbReference type="ARBA" id="ARBA00038276"/>
    </source>
</evidence>
<feature type="domain" description="Polymerase nucleotidyl transferase" evidence="13">
    <location>
        <begin position="28"/>
        <end position="61"/>
    </location>
</feature>
<keyword evidence="5" id="KW-0479">Metal-binding</keyword>
<keyword evidence="3" id="KW-0808">Transferase</keyword>
<evidence type="ECO:0000256" key="6">
    <source>
        <dbReference type="ARBA" id="ARBA00022741"/>
    </source>
</evidence>
<dbReference type="Proteomes" id="UP000000262">
    <property type="component" value="Chromosome"/>
</dbReference>
<comment type="cofactor">
    <cofactor evidence="1">
        <name>Mg(2+)</name>
        <dbReference type="ChEBI" id="CHEBI:18420"/>
    </cofactor>
</comment>
<dbReference type="GO" id="GO:0005524">
    <property type="term" value="F:ATP binding"/>
    <property type="evidence" value="ECO:0007669"/>
    <property type="project" value="UniProtKB-KW"/>
</dbReference>
<dbReference type="InterPro" id="IPR009185">
    <property type="entry name" value="Nucleotidl_trans"/>
</dbReference>
<dbReference type="RefSeq" id="WP_011998458.1">
    <property type="nucleotide sequence ID" value="NC_009776.1"/>
</dbReference>
<dbReference type="EMBL" id="CP000816">
    <property type="protein sequence ID" value="ABU81606.1"/>
    <property type="molecule type" value="Genomic_DNA"/>
</dbReference>
<name>A8A9K4_IGNH4</name>
<comment type="similarity">
    <text evidence="10">Belongs to the MntA antitoxin family.</text>
</comment>
<dbReference type="AlphaFoldDB" id="A8A9K4"/>
<evidence type="ECO:0000256" key="4">
    <source>
        <dbReference type="ARBA" id="ARBA00022695"/>
    </source>
</evidence>
<dbReference type="InterPro" id="IPR052038">
    <property type="entry name" value="Type-VII_TA_antitoxin"/>
</dbReference>
<dbReference type="KEGG" id="iho:Igni_0423"/>
<keyword evidence="2" id="KW-1277">Toxin-antitoxin system</keyword>
<proteinExistence type="inferred from homology"/>
<evidence type="ECO:0000256" key="7">
    <source>
        <dbReference type="ARBA" id="ARBA00022840"/>
    </source>
</evidence>
<dbReference type="InterPro" id="IPR002934">
    <property type="entry name" value="Polymerase_NTP_transf_dom"/>
</dbReference>
<dbReference type="GeneID" id="5563053"/>
<protein>
    <recommendedName>
        <fullName evidence="9">protein adenylyltransferase</fullName>
        <ecNumber evidence="9">2.7.7.108</ecNumber>
    </recommendedName>
</protein>
<dbReference type="Pfam" id="PF01909">
    <property type="entry name" value="NTP_transf_2"/>
    <property type="match status" value="1"/>
</dbReference>
<gene>
    <name evidence="14" type="ordered locus">Igni_0423</name>
</gene>
<sequence>MEYDGARWELLRRKREKAIRVMERLAPFSPVVHGSVARGDVNEDSDVDVAILFPVEPYKVEAALGFSKSHGYIIMATPRSTPKVYLALDEKEEVVVSFPLGKLTTKEREFYAFGGELDLKGLKEGKRVPGVNKDLLLIVPTPYGHEEEPVIGREEHVAKVLGISAETVKERVRLLTKRREKGRTGVFLEFKFWGPAEEAIHELAKTNKAFRRRVVEEGLL</sequence>
<dbReference type="GO" id="GO:0046872">
    <property type="term" value="F:metal ion binding"/>
    <property type="evidence" value="ECO:0007669"/>
    <property type="project" value="UniProtKB-KW"/>
</dbReference>
<evidence type="ECO:0000256" key="3">
    <source>
        <dbReference type="ARBA" id="ARBA00022679"/>
    </source>
</evidence>
<evidence type="ECO:0000313" key="14">
    <source>
        <dbReference type="EMBL" id="ABU81606.1"/>
    </source>
</evidence>
<keyword evidence="8" id="KW-0460">Magnesium</keyword>
<organism evidence="14 15">
    <name type="scientific">Ignicoccus hospitalis (strain KIN4/I / DSM 18386 / JCM 14125)</name>
    <dbReference type="NCBI Taxonomy" id="453591"/>
    <lineage>
        <taxon>Archaea</taxon>
        <taxon>Thermoproteota</taxon>
        <taxon>Thermoprotei</taxon>
        <taxon>Desulfurococcales</taxon>
        <taxon>Desulfurococcaceae</taxon>
        <taxon>Ignicoccus</taxon>
    </lineage>
</organism>
<evidence type="ECO:0000256" key="9">
    <source>
        <dbReference type="ARBA" id="ARBA00034531"/>
    </source>
</evidence>
<keyword evidence="15" id="KW-1185">Reference proteome</keyword>
<evidence type="ECO:0000256" key="12">
    <source>
        <dbReference type="ARBA" id="ARBA00048696"/>
    </source>
</evidence>
<evidence type="ECO:0000259" key="13">
    <source>
        <dbReference type="Pfam" id="PF01909"/>
    </source>
</evidence>
<dbReference type="PANTHER" id="PTHR33571">
    <property type="entry name" value="SSL8005 PROTEIN"/>
    <property type="match status" value="1"/>
</dbReference>
<dbReference type="Gene3D" id="3.30.460.10">
    <property type="entry name" value="Beta Polymerase, domain 2"/>
    <property type="match status" value="1"/>
</dbReference>
<evidence type="ECO:0000313" key="15">
    <source>
        <dbReference type="Proteomes" id="UP000000262"/>
    </source>
</evidence>
<evidence type="ECO:0000256" key="11">
    <source>
        <dbReference type="ARBA" id="ARBA00047518"/>
    </source>
</evidence>
<dbReference type="EC" id="2.7.7.108" evidence="9"/>
<dbReference type="SUPFAM" id="SSF81301">
    <property type="entry name" value="Nucleotidyltransferase"/>
    <property type="match status" value="1"/>
</dbReference>
<evidence type="ECO:0000256" key="2">
    <source>
        <dbReference type="ARBA" id="ARBA00022649"/>
    </source>
</evidence>
<dbReference type="PhylomeDB" id="A8A9K4"/>
<dbReference type="PIRSF" id="PIRSF005928">
    <property type="entry name" value="Nucleotidltrnsf"/>
    <property type="match status" value="1"/>
</dbReference>
<keyword evidence="6" id="KW-0547">Nucleotide-binding</keyword>
<dbReference type="HOGENOM" id="CLU_1217517_0_0_2"/>
<dbReference type="CDD" id="cd05403">
    <property type="entry name" value="NT_KNTase_like"/>
    <property type="match status" value="1"/>
</dbReference>
<keyword evidence="4" id="KW-0548">Nucleotidyltransferase</keyword>